<sequence>MGLATVERELLHTRRVELRGYKRKDGLYDIEGHLVDTKTYDRVSHGVTRGAGDPIHEMSLCLTVSTAFLIVDARAESTVVPYVGFCERVAPDYRKLIGMTITAGFMREVRGLFGGVNGCSHLTELIGAVATAAFQTMSEEINASAERQPFQLDGCHALRTEGDAVRLFYPTWYRDPHLQKAG</sequence>
<keyword evidence="2" id="KW-1185">Reference proteome</keyword>
<evidence type="ECO:0000313" key="1">
    <source>
        <dbReference type="EMBL" id="SAL68083.1"/>
    </source>
</evidence>
<proteinExistence type="predicted"/>
<evidence type="ECO:0008006" key="3">
    <source>
        <dbReference type="Google" id="ProtNLM"/>
    </source>
</evidence>
<comment type="caution">
    <text evidence="1">The sequence shown here is derived from an EMBL/GenBank/DDBJ whole genome shotgun (WGS) entry which is preliminary data.</text>
</comment>
<protein>
    <recommendedName>
        <fullName evidence="3">DUF2889 domain-containing protein</fullName>
    </recommendedName>
</protein>
<reference evidence="1" key="1">
    <citation type="submission" date="2016-01" db="EMBL/GenBank/DDBJ databases">
        <authorList>
            <person name="Peeters Charlotte."/>
        </authorList>
    </citation>
    <scope>NUCLEOTIDE SEQUENCE</scope>
    <source>
        <strain evidence="1">LMG 22936</strain>
    </source>
</reference>
<dbReference type="STRING" id="326475.AWB66_04225"/>
<name>A0A158JHY4_9BURK</name>
<gene>
    <name evidence="1" type="ORF">AWB66_04225</name>
</gene>
<dbReference type="RefSeq" id="WP_087632111.1">
    <property type="nucleotide sequence ID" value="NZ_FCNZ02000016.1"/>
</dbReference>
<organism evidence="1 2">
    <name type="scientific">Caballeronia telluris</name>
    <dbReference type="NCBI Taxonomy" id="326475"/>
    <lineage>
        <taxon>Bacteria</taxon>
        <taxon>Pseudomonadati</taxon>
        <taxon>Pseudomonadota</taxon>
        <taxon>Betaproteobacteria</taxon>
        <taxon>Burkholderiales</taxon>
        <taxon>Burkholderiaceae</taxon>
        <taxon>Caballeronia</taxon>
    </lineage>
</organism>
<dbReference type="AlphaFoldDB" id="A0A158JHY4"/>
<accession>A0A158JHY4</accession>
<dbReference type="Pfam" id="PF11136">
    <property type="entry name" value="DUF2889"/>
    <property type="match status" value="1"/>
</dbReference>
<dbReference type="Proteomes" id="UP000054717">
    <property type="component" value="Unassembled WGS sequence"/>
</dbReference>
<dbReference type="InterPro" id="IPR021312">
    <property type="entry name" value="DUF2889"/>
</dbReference>
<dbReference type="EMBL" id="FCNZ02000016">
    <property type="protein sequence ID" value="SAL68083.1"/>
    <property type="molecule type" value="Genomic_DNA"/>
</dbReference>
<evidence type="ECO:0000313" key="2">
    <source>
        <dbReference type="Proteomes" id="UP000054717"/>
    </source>
</evidence>